<reference evidence="2" key="1">
    <citation type="journal article" date="2014" name="Int. J. Syst. Evol. Microbiol.">
        <title>Complete genome sequence of Corynebacterium casei LMG S-19264T (=DSM 44701T), isolated from a smear-ripened cheese.</title>
        <authorList>
            <consortium name="US DOE Joint Genome Institute (JGI-PGF)"/>
            <person name="Walter F."/>
            <person name="Albersmeier A."/>
            <person name="Kalinowski J."/>
            <person name="Ruckert C."/>
        </authorList>
    </citation>
    <scope>NUCLEOTIDE SEQUENCE</scope>
    <source>
        <strain evidence="2">KCTC 23077</strain>
    </source>
</reference>
<sequence length="231" mass="24720">MPLVLHRRLAFAFAAALLALPTAVFAAGAFTSPNAYPTDATVEYDSVDRTVRVRGPIGPRFEPQLRAVLAAHPDAQRVDVRSPGGMRRQALRAAELLNERQLPVRITGRCASACALLWAAVDAREMTAGSRLGLHRSRLVGPLVFPDAIAQQINAHNDRETDAVLRKAGFPEHVVVAGSATPSNSMSWFAADELQREGVPFVLHAPLRGVAPTIVAVQATVADEPSGVTQQ</sequence>
<evidence type="ECO:0000313" key="3">
    <source>
        <dbReference type="Proteomes" id="UP000646426"/>
    </source>
</evidence>
<dbReference type="SUPFAM" id="SSF52096">
    <property type="entry name" value="ClpP/crotonase"/>
    <property type="match status" value="1"/>
</dbReference>
<keyword evidence="3" id="KW-1185">Reference proteome</keyword>
<dbReference type="InterPro" id="IPR029045">
    <property type="entry name" value="ClpP/crotonase-like_dom_sf"/>
</dbReference>
<organism evidence="2 3">
    <name type="scientific">Cognatilysobacter bugurensis</name>
    <dbReference type="NCBI Taxonomy" id="543356"/>
    <lineage>
        <taxon>Bacteria</taxon>
        <taxon>Pseudomonadati</taxon>
        <taxon>Pseudomonadota</taxon>
        <taxon>Gammaproteobacteria</taxon>
        <taxon>Lysobacterales</taxon>
        <taxon>Lysobacteraceae</taxon>
        <taxon>Cognatilysobacter</taxon>
    </lineage>
</organism>
<name>A0A918W8B3_9GAMM</name>
<reference evidence="2" key="2">
    <citation type="submission" date="2020-09" db="EMBL/GenBank/DDBJ databases">
        <authorList>
            <person name="Sun Q."/>
            <person name="Kim S."/>
        </authorList>
    </citation>
    <scope>NUCLEOTIDE SEQUENCE</scope>
    <source>
        <strain evidence="2">KCTC 23077</strain>
    </source>
</reference>
<evidence type="ECO:0000256" key="1">
    <source>
        <dbReference type="SAM" id="SignalP"/>
    </source>
</evidence>
<feature type="chain" id="PRO_5037203539" description="Alpha/beta hydrolase" evidence="1">
    <location>
        <begin position="27"/>
        <end position="231"/>
    </location>
</feature>
<gene>
    <name evidence="2" type="ORF">GCM10007067_11010</name>
</gene>
<dbReference type="Gene3D" id="3.90.226.10">
    <property type="entry name" value="2-enoyl-CoA Hydratase, Chain A, domain 1"/>
    <property type="match status" value="1"/>
</dbReference>
<dbReference type="EMBL" id="BMYD01000001">
    <property type="protein sequence ID" value="GHA75645.1"/>
    <property type="molecule type" value="Genomic_DNA"/>
</dbReference>
<dbReference type="Proteomes" id="UP000646426">
    <property type="component" value="Unassembled WGS sequence"/>
</dbReference>
<evidence type="ECO:0000313" key="2">
    <source>
        <dbReference type="EMBL" id="GHA75645.1"/>
    </source>
</evidence>
<feature type="signal peptide" evidence="1">
    <location>
        <begin position="1"/>
        <end position="26"/>
    </location>
</feature>
<protein>
    <recommendedName>
        <fullName evidence="4">Alpha/beta hydrolase</fullName>
    </recommendedName>
</protein>
<evidence type="ECO:0008006" key="4">
    <source>
        <dbReference type="Google" id="ProtNLM"/>
    </source>
</evidence>
<proteinExistence type="predicted"/>
<keyword evidence="1" id="KW-0732">Signal</keyword>
<accession>A0A918W8B3</accession>
<comment type="caution">
    <text evidence="2">The sequence shown here is derived from an EMBL/GenBank/DDBJ whole genome shotgun (WGS) entry which is preliminary data.</text>
</comment>
<dbReference type="AlphaFoldDB" id="A0A918W8B3"/>